<name>A0A023AVV8_GRENI</name>
<dbReference type="SUPFAM" id="SSF56672">
    <property type="entry name" value="DNA/RNA polymerases"/>
    <property type="match status" value="1"/>
</dbReference>
<dbReference type="VEuPathDB" id="CryptoDB:GNI_231840"/>
<keyword evidence="2" id="KW-0548">Nucleotidyltransferase</keyword>
<dbReference type="Gene3D" id="3.30.70.270">
    <property type="match status" value="1"/>
</dbReference>
<keyword evidence="2" id="KW-0695">RNA-directed DNA polymerase</keyword>
<sequence>GHKCAPAEFQQRVEDVLRNLMDTEVVRVYVDDIIIGTKTRDTHLDLVLRVLERLRESD</sequence>
<dbReference type="RefSeq" id="XP_011133974.1">
    <property type="nucleotide sequence ID" value="XM_011135672.1"/>
</dbReference>
<evidence type="ECO:0000313" key="3">
    <source>
        <dbReference type="Proteomes" id="UP000019763"/>
    </source>
</evidence>
<dbReference type="Proteomes" id="UP000019763">
    <property type="component" value="Unassembled WGS sequence"/>
</dbReference>
<organism evidence="2 3">
    <name type="scientific">Gregarina niphandrodes</name>
    <name type="common">Septate eugregarine</name>
    <dbReference type="NCBI Taxonomy" id="110365"/>
    <lineage>
        <taxon>Eukaryota</taxon>
        <taxon>Sar</taxon>
        <taxon>Alveolata</taxon>
        <taxon>Apicomplexa</taxon>
        <taxon>Conoidasida</taxon>
        <taxon>Gregarinasina</taxon>
        <taxon>Eugregarinorida</taxon>
        <taxon>Gregarinidae</taxon>
        <taxon>Gregarina</taxon>
    </lineage>
</organism>
<gene>
    <name evidence="2" type="ORF">GNI_231840</name>
</gene>
<evidence type="ECO:0000313" key="2">
    <source>
        <dbReference type="EMBL" id="EZG42747.1"/>
    </source>
</evidence>
<dbReference type="InterPro" id="IPR043128">
    <property type="entry name" value="Rev_trsase/Diguanyl_cyclase"/>
</dbReference>
<dbReference type="InterPro" id="IPR000477">
    <property type="entry name" value="RT_dom"/>
</dbReference>
<dbReference type="InterPro" id="IPR043502">
    <property type="entry name" value="DNA/RNA_pol_sf"/>
</dbReference>
<feature type="domain" description="Reverse transcriptase" evidence="1">
    <location>
        <begin position="1"/>
        <end position="57"/>
    </location>
</feature>
<feature type="non-terminal residue" evidence="2">
    <location>
        <position position="1"/>
    </location>
</feature>
<dbReference type="GO" id="GO:0003964">
    <property type="term" value="F:RNA-directed DNA polymerase activity"/>
    <property type="evidence" value="ECO:0007669"/>
    <property type="project" value="UniProtKB-KW"/>
</dbReference>
<reference evidence="2" key="1">
    <citation type="submission" date="2013-12" db="EMBL/GenBank/DDBJ databases">
        <authorList>
            <person name="Omoto C.K."/>
            <person name="Sibley D."/>
            <person name="Venepally P."/>
            <person name="Hadjithomas M."/>
            <person name="Karamycheva S."/>
            <person name="Brunk B."/>
            <person name="Roos D."/>
            <person name="Caler E."/>
            <person name="Lorenzi H."/>
        </authorList>
    </citation>
    <scope>NUCLEOTIDE SEQUENCE</scope>
</reference>
<proteinExistence type="predicted"/>
<dbReference type="GeneID" id="22916745"/>
<keyword evidence="2" id="KW-0808">Transferase</keyword>
<protein>
    <submittedName>
        <fullName evidence="2">RNA-directed DNA polymerase</fullName>
    </submittedName>
</protein>
<dbReference type="AlphaFoldDB" id="A0A023AVV8"/>
<dbReference type="EMBL" id="AFNH02001853">
    <property type="protein sequence ID" value="EZG42747.1"/>
    <property type="molecule type" value="Genomic_DNA"/>
</dbReference>
<dbReference type="Pfam" id="PF00078">
    <property type="entry name" value="RVT_1"/>
    <property type="match status" value="1"/>
</dbReference>
<keyword evidence="3" id="KW-1185">Reference proteome</keyword>
<accession>A0A023AVV8</accession>
<comment type="caution">
    <text evidence="2">The sequence shown here is derived from an EMBL/GenBank/DDBJ whole genome shotgun (WGS) entry which is preliminary data.</text>
</comment>
<evidence type="ECO:0000259" key="1">
    <source>
        <dbReference type="Pfam" id="PF00078"/>
    </source>
</evidence>